<proteinExistence type="predicted"/>
<feature type="compositionally biased region" description="Polar residues" evidence="1">
    <location>
        <begin position="34"/>
        <end position="43"/>
    </location>
</feature>
<name>A0ABR2M4T7_9ASPA</name>
<dbReference type="SUPFAM" id="SSF48592">
    <property type="entry name" value="GroEL equatorial domain-like"/>
    <property type="match status" value="1"/>
</dbReference>
<dbReference type="Proteomes" id="UP001412067">
    <property type="component" value="Unassembled WGS sequence"/>
</dbReference>
<dbReference type="InterPro" id="IPR027413">
    <property type="entry name" value="GROEL-like_equatorial_sf"/>
</dbReference>
<accession>A0ABR2M4T7</accession>
<evidence type="ECO:0000256" key="1">
    <source>
        <dbReference type="SAM" id="MobiDB-lite"/>
    </source>
</evidence>
<comment type="caution">
    <text evidence="2">The sequence shown here is derived from an EMBL/GenBank/DDBJ whole genome shotgun (WGS) entry which is preliminary data.</text>
</comment>
<keyword evidence="3" id="KW-1185">Reference proteome</keyword>
<reference evidence="2 3" key="1">
    <citation type="journal article" date="2022" name="Nat. Plants">
        <title>Genomes of leafy and leafless Platanthera orchids illuminate the evolution of mycoheterotrophy.</title>
        <authorList>
            <person name="Li M.H."/>
            <person name="Liu K.W."/>
            <person name="Li Z."/>
            <person name="Lu H.C."/>
            <person name="Ye Q.L."/>
            <person name="Zhang D."/>
            <person name="Wang J.Y."/>
            <person name="Li Y.F."/>
            <person name="Zhong Z.M."/>
            <person name="Liu X."/>
            <person name="Yu X."/>
            <person name="Liu D.K."/>
            <person name="Tu X.D."/>
            <person name="Liu B."/>
            <person name="Hao Y."/>
            <person name="Liao X.Y."/>
            <person name="Jiang Y.T."/>
            <person name="Sun W.H."/>
            <person name="Chen J."/>
            <person name="Chen Y.Q."/>
            <person name="Ai Y."/>
            <person name="Zhai J.W."/>
            <person name="Wu S.S."/>
            <person name="Zhou Z."/>
            <person name="Hsiao Y.Y."/>
            <person name="Wu W.L."/>
            <person name="Chen Y.Y."/>
            <person name="Lin Y.F."/>
            <person name="Hsu J.L."/>
            <person name="Li C.Y."/>
            <person name="Wang Z.W."/>
            <person name="Zhao X."/>
            <person name="Zhong W.Y."/>
            <person name="Ma X.K."/>
            <person name="Ma L."/>
            <person name="Huang J."/>
            <person name="Chen G.Z."/>
            <person name="Huang M.Z."/>
            <person name="Huang L."/>
            <person name="Peng D.H."/>
            <person name="Luo Y.B."/>
            <person name="Zou S.Q."/>
            <person name="Chen S.P."/>
            <person name="Lan S."/>
            <person name="Tsai W.C."/>
            <person name="Van de Peer Y."/>
            <person name="Liu Z.J."/>
        </authorList>
    </citation>
    <scope>NUCLEOTIDE SEQUENCE [LARGE SCALE GENOMIC DNA]</scope>
    <source>
        <strain evidence="2">Lor288</strain>
    </source>
</reference>
<sequence length="151" mass="16651">MAKLGEGRRGNPRGRRGGPHVSTSNAHKEPLHDPTTTHYFSTDESSDENQHSDQEAVNLSNEVLETPGIIVTNDGNAILREPDIAHPAAKMFTRDEKAPFVFGSVTANGTRSLVFGSEDVQVCREVSKGRTKKGNLWSDVVRFVLQRKKLN</sequence>
<organism evidence="2 3">
    <name type="scientific">Platanthera guangdongensis</name>
    <dbReference type="NCBI Taxonomy" id="2320717"/>
    <lineage>
        <taxon>Eukaryota</taxon>
        <taxon>Viridiplantae</taxon>
        <taxon>Streptophyta</taxon>
        <taxon>Embryophyta</taxon>
        <taxon>Tracheophyta</taxon>
        <taxon>Spermatophyta</taxon>
        <taxon>Magnoliopsida</taxon>
        <taxon>Liliopsida</taxon>
        <taxon>Asparagales</taxon>
        <taxon>Orchidaceae</taxon>
        <taxon>Orchidoideae</taxon>
        <taxon>Orchideae</taxon>
        <taxon>Orchidinae</taxon>
        <taxon>Platanthera</taxon>
    </lineage>
</organism>
<dbReference type="Gene3D" id="1.10.560.10">
    <property type="entry name" value="GroEL-like equatorial domain"/>
    <property type="match status" value="1"/>
</dbReference>
<gene>
    <name evidence="2" type="ORF">KSP40_PGU001085</name>
</gene>
<dbReference type="EMBL" id="JBBWWR010000012">
    <property type="protein sequence ID" value="KAK8959159.1"/>
    <property type="molecule type" value="Genomic_DNA"/>
</dbReference>
<protein>
    <submittedName>
        <fullName evidence="2">Uncharacterized protein</fullName>
    </submittedName>
</protein>
<evidence type="ECO:0000313" key="3">
    <source>
        <dbReference type="Proteomes" id="UP001412067"/>
    </source>
</evidence>
<evidence type="ECO:0000313" key="2">
    <source>
        <dbReference type="EMBL" id="KAK8959159.1"/>
    </source>
</evidence>
<feature type="region of interest" description="Disordered" evidence="1">
    <location>
        <begin position="1"/>
        <end position="61"/>
    </location>
</feature>